<organism evidence="2">
    <name type="scientific">Entomoneis paludosa</name>
    <dbReference type="NCBI Taxonomy" id="265537"/>
    <lineage>
        <taxon>Eukaryota</taxon>
        <taxon>Sar</taxon>
        <taxon>Stramenopiles</taxon>
        <taxon>Ochrophyta</taxon>
        <taxon>Bacillariophyta</taxon>
        <taxon>Bacillariophyceae</taxon>
        <taxon>Bacillariophycidae</taxon>
        <taxon>Entomoneidaceae</taxon>
        <taxon>Entomoneis</taxon>
    </lineage>
</organism>
<dbReference type="Pfam" id="PF03357">
    <property type="entry name" value="Snf7"/>
    <property type="match status" value="1"/>
</dbReference>
<dbReference type="GO" id="GO:0007034">
    <property type="term" value="P:vacuolar transport"/>
    <property type="evidence" value="ECO:0007669"/>
    <property type="project" value="InterPro"/>
</dbReference>
<gene>
    <name evidence="2" type="ORF">APAL1065_LOCUS4573</name>
</gene>
<name>A0A7S2VFB0_9STRA</name>
<dbReference type="InterPro" id="IPR005024">
    <property type="entry name" value="Snf7_fam"/>
</dbReference>
<accession>A0A7S2VFB0</accession>
<sequence length="220" mass="24557">MNWFKKETPKEAAMKAKREARKEVRSNQRDMDREIRELDRQEKQITMELKQRAKGANSSSDPTLKTLAKQLVQVRQQRSKLVGAKAQLGAMGMHAQVTASQVAAVQAVGSVTDAMKVANKQLNVKETTKIMTEFQRENERLAVKSEMMDDVLMDAFDSEGMEEEADQVTNQVLAELGVEMDQQMVGLDAPKTKVGAEEVPAETDPIEDALPDLRARLNAL</sequence>
<dbReference type="EMBL" id="HBHT01006847">
    <property type="protein sequence ID" value="CAD9949322.1"/>
    <property type="molecule type" value="Transcribed_RNA"/>
</dbReference>
<protein>
    <submittedName>
        <fullName evidence="2">Uncharacterized protein</fullName>
    </submittedName>
</protein>
<dbReference type="PANTHER" id="PTHR10476">
    <property type="entry name" value="CHARGED MULTIVESICULAR BODY PROTEIN"/>
    <property type="match status" value="1"/>
</dbReference>
<feature type="region of interest" description="Disordered" evidence="1">
    <location>
        <begin position="1"/>
        <end position="43"/>
    </location>
</feature>
<reference evidence="2" key="1">
    <citation type="submission" date="2021-01" db="EMBL/GenBank/DDBJ databases">
        <authorList>
            <person name="Corre E."/>
            <person name="Pelletier E."/>
            <person name="Niang G."/>
            <person name="Scheremetjew M."/>
            <person name="Finn R."/>
            <person name="Kale V."/>
            <person name="Holt S."/>
            <person name="Cochrane G."/>
            <person name="Meng A."/>
            <person name="Brown T."/>
            <person name="Cohen L."/>
        </authorList>
    </citation>
    <scope>NUCLEOTIDE SEQUENCE</scope>
    <source>
        <strain evidence="2">CCMP125</strain>
    </source>
</reference>
<dbReference type="AlphaFoldDB" id="A0A7S2VFB0"/>
<evidence type="ECO:0000313" key="2">
    <source>
        <dbReference type="EMBL" id="CAD9949322.1"/>
    </source>
</evidence>
<proteinExistence type="predicted"/>
<evidence type="ECO:0000256" key="1">
    <source>
        <dbReference type="SAM" id="MobiDB-lite"/>
    </source>
</evidence>
<dbReference type="Gene3D" id="6.10.140.1230">
    <property type="match status" value="1"/>
</dbReference>